<gene>
    <name evidence="2" type="ORF">GWI33_022721</name>
</gene>
<accession>A0A834MMC0</accession>
<dbReference type="PANTHER" id="PTHR11257:SF12">
    <property type="entry name" value="EJACULATORY BULB-SPECIFIC PROTEIN 3-RELATED"/>
    <property type="match status" value="1"/>
</dbReference>
<evidence type="ECO:0008006" key="4">
    <source>
        <dbReference type="Google" id="ProtNLM"/>
    </source>
</evidence>
<reference evidence="2" key="1">
    <citation type="submission" date="2020-08" db="EMBL/GenBank/DDBJ databases">
        <title>Genome sequencing and assembly of the red palm weevil Rhynchophorus ferrugineus.</title>
        <authorList>
            <person name="Dias G.B."/>
            <person name="Bergman C.M."/>
            <person name="Manee M."/>
        </authorList>
    </citation>
    <scope>NUCLEOTIDE SEQUENCE</scope>
    <source>
        <strain evidence="2">AA-2017</strain>
        <tissue evidence="2">Whole larva</tissue>
    </source>
</reference>
<protein>
    <recommendedName>
        <fullName evidence="4">Chemosensory protein</fullName>
    </recommendedName>
</protein>
<evidence type="ECO:0000313" key="3">
    <source>
        <dbReference type="Proteomes" id="UP000625711"/>
    </source>
</evidence>
<name>A0A834MMC0_RHYFE</name>
<proteinExistence type="predicted"/>
<dbReference type="Gene3D" id="1.10.2080.10">
    <property type="entry name" value="Insect odorant-binding protein A10/Ejaculatory bulb-specific protein 3"/>
    <property type="match status" value="1"/>
</dbReference>
<dbReference type="OrthoDB" id="6344725at2759"/>
<organism evidence="2 3">
    <name type="scientific">Rhynchophorus ferrugineus</name>
    <name type="common">Red palm weevil</name>
    <name type="synonym">Curculio ferrugineus</name>
    <dbReference type="NCBI Taxonomy" id="354439"/>
    <lineage>
        <taxon>Eukaryota</taxon>
        <taxon>Metazoa</taxon>
        <taxon>Ecdysozoa</taxon>
        <taxon>Arthropoda</taxon>
        <taxon>Hexapoda</taxon>
        <taxon>Insecta</taxon>
        <taxon>Pterygota</taxon>
        <taxon>Neoptera</taxon>
        <taxon>Endopterygota</taxon>
        <taxon>Coleoptera</taxon>
        <taxon>Polyphaga</taxon>
        <taxon>Cucujiformia</taxon>
        <taxon>Curculionidae</taxon>
        <taxon>Dryophthorinae</taxon>
        <taxon>Rhynchophorus</taxon>
    </lineage>
</organism>
<comment type="caution">
    <text evidence="2">The sequence shown here is derived from an EMBL/GenBank/DDBJ whole genome shotgun (WGS) entry which is preliminary data.</text>
</comment>
<dbReference type="InterPro" id="IPR036682">
    <property type="entry name" value="OS_D_A10/PebIII_sf"/>
</dbReference>
<dbReference type="SUPFAM" id="SSF100910">
    <property type="entry name" value="Chemosensory protein Csp2"/>
    <property type="match status" value="1"/>
</dbReference>
<feature type="signal peptide" evidence="1">
    <location>
        <begin position="1"/>
        <end position="20"/>
    </location>
</feature>
<evidence type="ECO:0000313" key="2">
    <source>
        <dbReference type="EMBL" id="KAF7283889.1"/>
    </source>
</evidence>
<dbReference type="PANTHER" id="PTHR11257">
    <property type="entry name" value="CHEMOSENSORY PROTEIN-RELATED"/>
    <property type="match status" value="1"/>
</dbReference>
<evidence type="ECO:0000256" key="1">
    <source>
        <dbReference type="SAM" id="SignalP"/>
    </source>
</evidence>
<dbReference type="Pfam" id="PF03392">
    <property type="entry name" value="OS-D"/>
    <property type="match status" value="1"/>
</dbReference>
<dbReference type="InterPro" id="IPR005055">
    <property type="entry name" value="A10/PebIII"/>
</dbReference>
<sequence length="130" mass="14962">MKSNLLICFVVVLAVCYGKPADDMYTSKYDNVNLDEILNSDRLLANYMNCLLDKGKCTPEAAELKKNIPDALENGCVKCNEKQKNAGEKALRFLIENKRHYFDELEKKYDPEGKYRARYEKDIEAKGIKL</sequence>
<dbReference type="AlphaFoldDB" id="A0A834MMC0"/>
<dbReference type="EMBL" id="JAACXV010000085">
    <property type="protein sequence ID" value="KAF7283889.1"/>
    <property type="molecule type" value="Genomic_DNA"/>
</dbReference>
<keyword evidence="3" id="KW-1185">Reference proteome</keyword>
<dbReference type="Proteomes" id="UP000625711">
    <property type="component" value="Unassembled WGS sequence"/>
</dbReference>
<feature type="chain" id="PRO_5032711760" description="Chemosensory protein" evidence="1">
    <location>
        <begin position="21"/>
        <end position="130"/>
    </location>
</feature>
<keyword evidence="1" id="KW-0732">Signal</keyword>